<sequence length="165" mass="17720">MSPIPDPPCGLRFCRQCNEFKPLSEFPAGKRRYQCRKHAQERQADVAELFRECDVEPCHRVLPADPLRALAGDNAVVVSREARKKLIREWLRNGNVGQYGAMLLVEAGSLDTEGGNSGADGEGCSLRTDGASCAAGALGSKSVPCARSKEDLHCVTAAPTESHGP</sequence>
<accession>A0A6U4XGY6</accession>
<dbReference type="EMBL" id="HBFX01028290">
    <property type="protein sequence ID" value="CAD8964878.1"/>
    <property type="molecule type" value="Transcribed_RNA"/>
</dbReference>
<dbReference type="EMBL" id="HBFX01028284">
    <property type="protein sequence ID" value="CAD8964867.1"/>
    <property type="molecule type" value="Transcribed_RNA"/>
</dbReference>
<organism evidence="1">
    <name type="scientific">Hemiselmis andersenii</name>
    <name type="common">Cryptophyte alga</name>
    <dbReference type="NCBI Taxonomy" id="464988"/>
    <lineage>
        <taxon>Eukaryota</taxon>
        <taxon>Cryptophyceae</taxon>
        <taxon>Cryptomonadales</taxon>
        <taxon>Hemiselmidaceae</taxon>
        <taxon>Hemiselmis</taxon>
    </lineage>
</organism>
<evidence type="ECO:0000313" key="1">
    <source>
        <dbReference type="EMBL" id="CAD8964867.1"/>
    </source>
</evidence>
<evidence type="ECO:0000313" key="2">
    <source>
        <dbReference type="EMBL" id="CAD8964878.1"/>
    </source>
</evidence>
<dbReference type="AlphaFoldDB" id="A0A6U4XGY6"/>
<protein>
    <submittedName>
        <fullName evidence="1">Uncharacterized protein</fullName>
    </submittedName>
</protein>
<gene>
    <name evidence="1" type="ORF">HAND00432_LOCUS17059</name>
    <name evidence="2" type="ORF">HAND00432_LOCUS17064</name>
</gene>
<name>A0A6U4XGY6_HEMAN</name>
<proteinExistence type="predicted"/>
<reference evidence="1" key="1">
    <citation type="submission" date="2021-01" db="EMBL/GenBank/DDBJ databases">
        <authorList>
            <person name="Corre E."/>
            <person name="Pelletier E."/>
            <person name="Niang G."/>
            <person name="Scheremetjew M."/>
            <person name="Finn R."/>
            <person name="Kale V."/>
            <person name="Holt S."/>
            <person name="Cochrane G."/>
            <person name="Meng A."/>
            <person name="Brown T."/>
            <person name="Cohen L."/>
        </authorList>
    </citation>
    <scope>NUCLEOTIDE SEQUENCE</scope>
    <source>
        <strain evidence="1">CCMP644</strain>
    </source>
</reference>